<feature type="domain" description="DUF7477" evidence="2">
    <location>
        <begin position="293"/>
        <end position="401"/>
    </location>
</feature>
<accession>A0A371JT81</accession>
<dbReference type="AlphaFoldDB" id="A0A371JT81"/>
<evidence type="ECO:0000313" key="4">
    <source>
        <dbReference type="Proteomes" id="UP000261828"/>
    </source>
</evidence>
<dbReference type="OrthoDB" id="1399673at2"/>
<dbReference type="EMBL" id="QTJX01000001">
    <property type="protein sequence ID" value="RDY61033.1"/>
    <property type="molecule type" value="Genomic_DNA"/>
</dbReference>
<evidence type="ECO:0000259" key="2">
    <source>
        <dbReference type="Pfam" id="PF24289"/>
    </source>
</evidence>
<keyword evidence="1" id="KW-0732">Signal</keyword>
<organism evidence="3 4">
    <name type="scientific">Flagellimonas nanhaiensis</name>
    <dbReference type="NCBI Taxonomy" id="2292706"/>
    <lineage>
        <taxon>Bacteria</taxon>
        <taxon>Pseudomonadati</taxon>
        <taxon>Bacteroidota</taxon>
        <taxon>Flavobacteriia</taxon>
        <taxon>Flavobacteriales</taxon>
        <taxon>Flavobacteriaceae</taxon>
        <taxon>Flagellimonas</taxon>
    </lineage>
</organism>
<dbReference type="Proteomes" id="UP000261828">
    <property type="component" value="Unassembled WGS sequence"/>
</dbReference>
<evidence type="ECO:0000256" key="1">
    <source>
        <dbReference type="SAM" id="SignalP"/>
    </source>
</evidence>
<comment type="caution">
    <text evidence="3">The sequence shown here is derived from an EMBL/GenBank/DDBJ whole genome shotgun (WGS) entry which is preliminary data.</text>
</comment>
<gene>
    <name evidence="3" type="ORF">DX873_02320</name>
</gene>
<keyword evidence="4" id="KW-1185">Reference proteome</keyword>
<name>A0A371JT81_9FLAO</name>
<feature type="signal peptide" evidence="1">
    <location>
        <begin position="1"/>
        <end position="19"/>
    </location>
</feature>
<evidence type="ECO:0000313" key="3">
    <source>
        <dbReference type="EMBL" id="RDY61033.1"/>
    </source>
</evidence>
<reference evidence="3 4" key="1">
    <citation type="submission" date="2018-08" db="EMBL/GenBank/DDBJ databases">
        <title>Muricauda nanhaiensis sp. nov., isolated from seawater of the South China Sea.</title>
        <authorList>
            <person name="Dang Y."/>
        </authorList>
    </citation>
    <scope>NUCLEOTIDE SEQUENCE [LARGE SCALE GENOMIC DNA]</scope>
    <source>
        <strain evidence="3 4">SM1704</strain>
    </source>
</reference>
<feature type="chain" id="PRO_5016843766" description="DUF7477 domain-containing protein" evidence="1">
    <location>
        <begin position="20"/>
        <end position="420"/>
    </location>
</feature>
<dbReference type="InterPro" id="IPR055900">
    <property type="entry name" value="DUF7477"/>
</dbReference>
<proteinExistence type="predicted"/>
<protein>
    <recommendedName>
        <fullName evidence="2">DUF7477 domain-containing protein</fullName>
    </recommendedName>
</protein>
<sequence>MKKHLITLTFLLLFVRLHSQTYFETSWISNNVKYTGFVLFYSDEEALVRIKYNANGVDKVASYKCSYQDFTKMDGTKDRYLNGTEASIVKGSTDYGYSADNFYFKNLDGGNYQAYTVDDNGLKGSDITQYMNPTLYWIKLDPKVLTSVYLDDYFNSDEPLYRLLSFENTGEMDFYTQNAAITSLAYGRDTDSSSTSIWSVVMSGFKENGYNHQKVKESSSYPSKWIETQWDLGYHITSLEYDTSRNFFVLIMSKPSNLGSQSWKRLDTFPKQWVSEKWDNNFYITSMTYGAGQWYVVMNQNTGYSAQRWKTSSSGIPKEWIKESWDSGYKITSATYGNGLWAVTMTTNSKLGTQSWKTQSDYPIDWIREKAENGYHITTIAHGDGMWFVAMSNGTPYSTNMSTSNYEFLPLNWIMQKSSN</sequence>
<dbReference type="Pfam" id="PF24289">
    <property type="entry name" value="DUF7477"/>
    <property type="match status" value="1"/>
</dbReference>
<dbReference type="RefSeq" id="WP_116182914.1">
    <property type="nucleotide sequence ID" value="NZ_QTJX01000001.1"/>
</dbReference>